<reference evidence="4" key="1">
    <citation type="submission" date="2021-02" db="EMBL/GenBank/DDBJ databases">
        <authorList>
            <person name="Nowell W R."/>
        </authorList>
    </citation>
    <scope>NUCLEOTIDE SEQUENCE</scope>
</reference>
<dbReference type="EMBL" id="CAJOBJ010131098">
    <property type="protein sequence ID" value="CAF4721624.1"/>
    <property type="molecule type" value="Genomic_DNA"/>
</dbReference>
<evidence type="ECO:0000256" key="1">
    <source>
        <dbReference type="SAM" id="MobiDB-lite"/>
    </source>
</evidence>
<sequence>TLSSPSVAKGATAKKPTASGGKRKGASKTVEDTNPNQETISFISKDEIKSQIQTINEELPGEIVDLLADNLYR</sequence>
<accession>A0A8S3BP12</accession>
<protein>
    <submittedName>
        <fullName evidence="4">Uncharacterized protein</fullName>
    </submittedName>
</protein>
<dbReference type="Proteomes" id="UP000676336">
    <property type="component" value="Unassembled WGS sequence"/>
</dbReference>
<evidence type="ECO:0000313" key="5">
    <source>
        <dbReference type="Proteomes" id="UP000676336"/>
    </source>
</evidence>
<dbReference type="Proteomes" id="UP000681967">
    <property type="component" value="Unassembled WGS sequence"/>
</dbReference>
<dbReference type="Proteomes" id="UP000681720">
    <property type="component" value="Unassembled WGS sequence"/>
</dbReference>
<comment type="caution">
    <text evidence="4">The sequence shown here is derived from an EMBL/GenBank/DDBJ whole genome shotgun (WGS) entry which is preliminary data.</text>
</comment>
<feature type="compositionally biased region" description="Polar residues" evidence="1">
    <location>
        <begin position="32"/>
        <end position="42"/>
    </location>
</feature>
<dbReference type="EMBL" id="CAJOBI010157570">
    <property type="protein sequence ID" value="CAF4838008.1"/>
    <property type="molecule type" value="Genomic_DNA"/>
</dbReference>
<name>A0A8S3BP12_9BILA</name>
<dbReference type="EMBL" id="CAJOBH010099446">
    <property type="protein sequence ID" value="CAF4605768.1"/>
    <property type="molecule type" value="Genomic_DNA"/>
</dbReference>
<feature type="non-terminal residue" evidence="4">
    <location>
        <position position="1"/>
    </location>
</feature>
<feature type="region of interest" description="Disordered" evidence="1">
    <location>
        <begin position="1"/>
        <end position="42"/>
    </location>
</feature>
<dbReference type="AlphaFoldDB" id="A0A8S3BP12"/>
<gene>
    <name evidence="2" type="ORF">BYL167_LOCUS40329</name>
    <name evidence="3" type="ORF">GIL414_LOCUS43877</name>
    <name evidence="4" type="ORF">SMN809_LOCUS48802</name>
</gene>
<evidence type="ECO:0000313" key="2">
    <source>
        <dbReference type="EMBL" id="CAF4605768.1"/>
    </source>
</evidence>
<evidence type="ECO:0000313" key="4">
    <source>
        <dbReference type="EMBL" id="CAF4838008.1"/>
    </source>
</evidence>
<proteinExistence type="predicted"/>
<organism evidence="4 5">
    <name type="scientific">Rotaria magnacalcarata</name>
    <dbReference type="NCBI Taxonomy" id="392030"/>
    <lineage>
        <taxon>Eukaryota</taxon>
        <taxon>Metazoa</taxon>
        <taxon>Spiralia</taxon>
        <taxon>Gnathifera</taxon>
        <taxon>Rotifera</taxon>
        <taxon>Eurotatoria</taxon>
        <taxon>Bdelloidea</taxon>
        <taxon>Philodinida</taxon>
        <taxon>Philodinidae</taxon>
        <taxon>Rotaria</taxon>
    </lineage>
</organism>
<evidence type="ECO:0000313" key="3">
    <source>
        <dbReference type="EMBL" id="CAF4721624.1"/>
    </source>
</evidence>